<feature type="transmembrane region" description="Helical" evidence="1">
    <location>
        <begin position="35"/>
        <end position="51"/>
    </location>
</feature>
<dbReference type="Pfam" id="PF20182">
    <property type="entry name" value="DUF6545"/>
    <property type="match status" value="1"/>
</dbReference>
<feature type="domain" description="DUF6545" evidence="2">
    <location>
        <begin position="248"/>
        <end position="380"/>
    </location>
</feature>
<keyword evidence="1" id="KW-0812">Transmembrane</keyword>
<dbReference type="InterPro" id="IPR050039">
    <property type="entry name" value="MAB_1171c-like"/>
</dbReference>
<keyword evidence="4" id="KW-1185">Reference proteome</keyword>
<keyword evidence="1" id="KW-1133">Transmembrane helix</keyword>
<accession>A0A498QDU2</accession>
<protein>
    <recommendedName>
        <fullName evidence="2">DUF6545 domain-containing protein</fullName>
    </recommendedName>
</protein>
<feature type="transmembrane region" description="Helical" evidence="1">
    <location>
        <begin position="6"/>
        <end position="23"/>
    </location>
</feature>
<dbReference type="AlphaFoldDB" id="A0A498QDU2"/>
<evidence type="ECO:0000256" key="1">
    <source>
        <dbReference type="SAM" id="Phobius"/>
    </source>
</evidence>
<feature type="transmembrane region" description="Helical" evidence="1">
    <location>
        <begin position="71"/>
        <end position="93"/>
    </location>
</feature>
<dbReference type="InterPro" id="IPR046675">
    <property type="entry name" value="DUF6545"/>
</dbReference>
<evidence type="ECO:0000259" key="2">
    <source>
        <dbReference type="Pfam" id="PF20182"/>
    </source>
</evidence>
<keyword evidence="1" id="KW-0472">Membrane</keyword>
<dbReference type="NCBIfam" id="NF042915">
    <property type="entry name" value="MAB_1171c_fam"/>
    <property type="match status" value="1"/>
</dbReference>
<organism evidence="3 4">
    <name type="scientific">Mycobacterium attenuatum</name>
    <dbReference type="NCBI Taxonomy" id="2341086"/>
    <lineage>
        <taxon>Bacteria</taxon>
        <taxon>Bacillati</taxon>
        <taxon>Actinomycetota</taxon>
        <taxon>Actinomycetes</taxon>
        <taxon>Mycobacteriales</taxon>
        <taxon>Mycobacteriaceae</taxon>
        <taxon>Mycobacterium</taxon>
    </lineage>
</organism>
<proteinExistence type="predicted"/>
<sequence length="402" mass="45051">MTSTVPGIIAWPVITLMAILLSARFRWCRANLYDTYYNNLMAFVLLAQLLRERKVEGLLSKSALMTVTTAQQLAFAAMIFASTEFIGFTMLWTRHSPVETRRDHGYYRLAAVILCVAYLVAATRARVAGQTLEVSGGWDAIWAWSFYLTMIFVVGARVSWMFAVELRKTTRNREFLLAVGGLLLGVVAAAGCSEALVLAVTDQLGWTSTIEFRLWFHGFEFFSIAVIVFTLGAVPLAAKLLSYFGMDRTGRTWNRLKPLRLSLTAVVPECSFNLEQDDHRFQKTPLELHQTVIEIRDVILRLRPYLREIASHELAGFLKAYSVPTREHDAATHALQLANAAKAKAAGVTPEPPDMALILRSRSTTLDEEVAELLKLAKWWPVAYATTDRFTLSAPEVTAQPR</sequence>
<dbReference type="Proteomes" id="UP000273307">
    <property type="component" value="Unassembled WGS sequence"/>
</dbReference>
<feature type="transmembrane region" description="Helical" evidence="1">
    <location>
        <begin position="175"/>
        <end position="201"/>
    </location>
</feature>
<dbReference type="EMBL" id="UPHP01000161">
    <property type="protein sequence ID" value="VBA44478.1"/>
    <property type="molecule type" value="Genomic_DNA"/>
</dbReference>
<evidence type="ECO:0000313" key="4">
    <source>
        <dbReference type="Proteomes" id="UP000273307"/>
    </source>
</evidence>
<feature type="transmembrane region" description="Helical" evidence="1">
    <location>
        <begin position="141"/>
        <end position="163"/>
    </location>
</feature>
<evidence type="ECO:0000313" key="3">
    <source>
        <dbReference type="EMBL" id="VBA44478.1"/>
    </source>
</evidence>
<name>A0A498QDU2_9MYCO</name>
<reference evidence="3 4" key="1">
    <citation type="submission" date="2018-09" db="EMBL/GenBank/DDBJ databases">
        <authorList>
            <person name="Tagini F."/>
        </authorList>
    </citation>
    <scope>NUCLEOTIDE SEQUENCE [LARGE SCALE GENOMIC DNA]</scope>
    <source>
        <strain evidence="3 4">MK136</strain>
    </source>
</reference>
<feature type="transmembrane region" description="Helical" evidence="1">
    <location>
        <begin position="105"/>
        <end position="121"/>
    </location>
</feature>
<gene>
    <name evidence="3" type="ORF">LAUMK136_05641</name>
</gene>
<feature type="transmembrane region" description="Helical" evidence="1">
    <location>
        <begin position="221"/>
        <end position="241"/>
    </location>
</feature>